<sequence length="81" mass="9361">MSTPFDTNKTEILNSKCRNKENHIKDSVNIKATPKTARTLKNTLTMLRKTCQKANSSSAAACIKSEHQQFIKYMEIEERWK</sequence>
<gene>
    <name evidence="1" type="ORF">TNCT_43851</name>
</gene>
<proteinExistence type="predicted"/>
<organism evidence="1 2">
    <name type="scientific">Trichonephila clavata</name>
    <name type="common">Joro spider</name>
    <name type="synonym">Nephila clavata</name>
    <dbReference type="NCBI Taxonomy" id="2740835"/>
    <lineage>
        <taxon>Eukaryota</taxon>
        <taxon>Metazoa</taxon>
        <taxon>Ecdysozoa</taxon>
        <taxon>Arthropoda</taxon>
        <taxon>Chelicerata</taxon>
        <taxon>Arachnida</taxon>
        <taxon>Araneae</taxon>
        <taxon>Araneomorphae</taxon>
        <taxon>Entelegynae</taxon>
        <taxon>Araneoidea</taxon>
        <taxon>Nephilidae</taxon>
        <taxon>Trichonephila</taxon>
    </lineage>
</organism>
<reference evidence="1" key="1">
    <citation type="submission" date="2020-07" db="EMBL/GenBank/DDBJ databases">
        <title>Multicomponent nature underlies the extraordinary mechanical properties of spider dragline silk.</title>
        <authorList>
            <person name="Kono N."/>
            <person name="Nakamura H."/>
            <person name="Mori M."/>
            <person name="Yoshida Y."/>
            <person name="Ohtoshi R."/>
            <person name="Malay A.D."/>
            <person name="Moran D.A.P."/>
            <person name="Tomita M."/>
            <person name="Numata K."/>
            <person name="Arakawa K."/>
        </authorList>
    </citation>
    <scope>NUCLEOTIDE SEQUENCE</scope>
</reference>
<protein>
    <submittedName>
        <fullName evidence="1">Uncharacterized protein</fullName>
    </submittedName>
</protein>
<name>A0A8X6H3Y4_TRICU</name>
<evidence type="ECO:0000313" key="1">
    <source>
        <dbReference type="EMBL" id="GFR16124.1"/>
    </source>
</evidence>
<dbReference type="AlphaFoldDB" id="A0A8X6H3Y4"/>
<evidence type="ECO:0000313" key="2">
    <source>
        <dbReference type="Proteomes" id="UP000887116"/>
    </source>
</evidence>
<accession>A0A8X6H3Y4</accession>
<dbReference type="Proteomes" id="UP000887116">
    <property type="component" value="Unassembled WGS sequence"/>
</dbReference>
<comment type="caution">
    <text evidence="1">The sequence shown here is derived from an EMBL/GenBank/DDBJ whole genome shotgun (WGS) entry which is preliminary data.</text>
</comment>
<dbReference type="OrthoDB" id="10555739at2759"/>
<dbReference type="EMBL" id="BMAO01017506">
    <property type="protein sequence ID" value="GFR16124.1"/>
    <property type="molecule type" value="Genomic_DNA"/>
</dbReference>
<keyword evidence="2" id="KW-1185">Reference proteome</keyword>